<evidence type="ECO:0000313" key="2">
    <source>
        <dbReference type="EMBL" id="ADI22320.1"/>
    </source>
</evidence>
<protein>
    <submittedName>
        <fullName evidence="2">Uncharacterized protein</fullName>
    </submittedName>
</protein>
<accession>E7C4E6</accession>
<dbReference type="AlphaFoldDB" id="E7C4E6"/>
<keyword evidence="1" id="KW-0472">Membrane</keyword>
<sequence>MSLIRVRQRRKKNWIGARKGMTVGRLMGLLVLTVVVIWYLGWRFST</sequence>
<evidence type="ECO:0000256" key="1">
    <source>
        <dbReference type="SAM" id="Phobius"/>
    </source>
</evidence>
<organism evidence="2">
    <name type="scientific">uncultured actinobacterium HF0500_01C15</name>
    <dbReference type="NCBI Taxonomy" id="723603"/>
    <lineage>
        <taxon>Bacteria</taxon>
        <taxon>Bacillati</taxon>
        <taxon>Actinomycetota</taxon>
        <taxon>Actinomycetes</taxon>
        <taxon>marine Actinobacteria clade</taxon>
        <taxon>environmental samples</taxon>
    </lineage>
</organism>
<feature type="transmembrane region" description="Helical" evidence="1">
    <location>
        <begin position="21"/>
        <end position="41"/>
    </location>
</feature>
<proteinExistence type="predicted"/>
<reference evidence="2" key="1">
    <citation type="submission" date="2010-01" db="EMBL/GenBank/DDBJ databases">
        <title>Genome fragments of uncultured bacteria from the North Pacific subtropical Gyre.</title>
        <authorList>
            <person name="Pham V.D."/>
            <person name="Delong E.F."/>
        </authorList>
    </citation>
    <scope>NUCLEOTIDE SEQUENCE</scope>
</reference>
<dbReference type="EMBL" id="GU567982">
    <property type="protein sequence ID" value="ADI22320.1"/>
    <property type="molecule type" value="Genomic_DNA"/>
</dbReference>
<keyword evidence="1" id="KW-1133">Transmembrane helix</keyword>
<name>E7C4E6_9ACTN</name>
<keyword evidence="1" id="KW-0812">Transmembrane</keyword>